<sequence>MKKILLAIAALLAALVILVFIFREPLKQAGYDLITRDMFVAADAVDFEPGPAIGSHFPGVSARWQGRDIRLLQEFAGANGTVFVAARSVSWCPFCMRQLIQLQESRADWEAAGIGLVAMTYDDADARNAFVAQWGIEYPILQDVDTLSFRTLGILNAEYAPGDMAYGIPYPGMIVIDAQGVVVGKLFVEAYSKRVDAHAALAYAREVLGLTPAQGE</sequence>
<protein>
    <submittedName>
        <fullName evidence="2">Redoxin domain-containing protein</fullName>
    </submittedName>
</protein>
<evidence type="ECO:0000259" key="1">
    <source>
        <dbReference type="PROSITE" id="PS51352"/>
    </source>
</evidence>
<dbReference type="AlphaFoldDB" id="A0A4Z0LYB5"/>
<proteinExistence type="predicted"/>
<reference evidence="2 3" key="1">
    <citation type="submission" date="2019-04" db="EMBL/GenBank/DDBJ databases">
        <title>Taxonomy of novel Haliea sp. from mangrove soil of West Coast of India.</title>
        <authorList>
            <person name="Verma A."/>
            <person name="Kumar P."/>
            <person name="Krishnamurthi S."/>
        </authorList>
    </citation>
    <scope>NUCLEOTIDE SEQUENCE [LARGE SCALE GENOMIC DNA]</scope>
    <source>
        <strain evidence="2 3">SAOS-164</strain>
    </source>
</reference>
<dbReference type="EMBL" id="SRLE01000011">
    <property type="protein sequence ID" value="TGD72128.1"/>
    <property type="molecule type" value="Genomic_DNA"/>
</dbReference>
<accession>A0A4Z0LYB5</accession>
<comment type="caution">
    <text evidence="2">The sequence shown here is derived from an EMBL/GenBank/DDBJ whole genome shotgun (WGS) entry which is preliminary data.</text>
</comment>
<evidence type="ECO:0000313" key="2">
    <source>
        <dbReference type="EMBL" id="TGD72128.1"/>
    </source>
</evidence>
<dbReference type="RefSeq" id="WP_135445617.1">
    <property type="nucleotide sequence ID" value="NZ_SRLE01000011.1"/>
</dbReference>
<gene>
    <name evidence="2" type="ORF">E4634_15765</name>
</gene>
<dbReference type="Gene3D" id="3.40.30.10">
    <property type="entry name" value="Glutaredoxin"/>
    <property type="match status" value="1"/>
</dbReference>
<dbReference type="OrthoDB" id="9809746at2"/>
<dbReference type="PROSITE" id="PS51352">
    <property type="entry name" value="THIOREDOXIN_2"/>
    <property type="match status" value="1"/>
</dbReference>
<dbReference type="GO" id="GO:0016209">
    <property type="term" value="F:antioxidant activity"/>
    <property type="evidence" value="ECO:0007669"/>
    <property type="project" value="InterPro"/>
</dbReference>
<keyword evidence="3" id="KW-1185">Reference proteome</keyword>
<dbReference type="GO" id="GO:0016491">
    <property type="term" value="F:oxidoreductase activity"/>
    <property type="evidence" value="ECO:0007669"/>
    <property type="project" value="InterPro"/>
</dbReference>
<organism evidence="2 3">
    <name type="scientific">Mangrovimicrobium sediminis</name>
    <dbReference type="NCBI Taxonomy" id="2562682"/>
    <lineage>
        <taxon>Bacteria</taxon>
        <taxon>Pseudomonadati</taxon>
        <taxon>Pseudomonadota</taxon>
        <taxon>Gammaproteobacteria</taxon>
        <taxon>Cellvibrionales</taxon>
        <taxon>Halieaceae</taxon>
        <taxon>Mangrovimicrobium</taxon>
    </lineage>
</organism>
<feature type="domain" description="Thioredoxin" evidence="1">
    <location>
        <begin position="51"/>
        <end position="209"/>
    </location>
</feature>
<dbReference type="InterPro" id="IPR036249">
    <property type="entry name" value="Thioredoxin-like_sf"/>
</dbReference>
<name>A0A4Z0LYB5_9GAMM</name>
<dbReference type="InterPro" id="IPR013766">
    <property type="entry name" value="Thioredoxin_domain"/>
</dbReference>
<dbReference type="Pfam" id="PF00578">
    <property type="entry name" value="AhpC-TSA"/>
    <property type="match status" value="1"/>
</dbReference>
<dbReference type="InterPro" id="IPR000866">
    <property type="entry name" value="AhpC/TSA"/>
</dbReference>
<dbReference type="SUPFAM" id="SSF52833">
    <property type="entry name" value="Thioredoxin-like"/>
    <property type="match status" value="1"/>
</dbReference>
<dbReference type="Proteomes" id="UP000298050">
    <property type="component" value="Unassembled WGS sequence"/>
</dbReference>
<evidence type="ECO:0000313" key="3">
    <source>
        <dbReference type="Proteomes" id="UP000298050"/>
    </source>
</evidence>